<protein>
    <submittedName>
        <fullName evidence="1">Uncharacterized protein</fullName>
    </submittedName>
</protein>
<accession>A0A0A9AZI6</accession>
<dbReference type="AlphaFoldDB" id="A0A0A9AZI6"/>
<evidence type="ECO:0000313" key="1">
    <source>
        <dbReference type="EMBL" id="JAD56526.1"/>
    </source>
</evidence>
<dbReference type="EMBL" id="GBRH01241369">
    <property type="protein sequence ID" value="JAD56526.1"/>
    <property type="molecule type" value="Transcribed_RNA"/>
</dbReference>
<sequence>MGSAEQSASYLGVNQPSWSRIAYLVFRNMTLFLCTAVVKWLGSALENEIKDEHCISNHSHAER</sequence>
<reference evidence="1" key="1">
    <citation type="submission" date="2014-09" db="EMBL/GenBank/DDBJ databases">
        <authorList>
            <person name="Magalhaes I.L.F."/>
            <person name="Oliveira U."/>
            <person name="Santos F.R."/>
            <person name="Vidigal T.H.D.A."/>
            <person name="Brescovit A.D."/>
            <person name="Santos A.J."/>
        </authorList>
    </citation>
    <scope>NUCLEOTIDE SEQUENCE</scope>
    <source>
        <tissue evidence="1">Shoot tissue taken approximately 20 cm above the soil surface</tissue>
    </source>
</reference>
<proteinExistence type="predicted"/>
<name>A0A0A9AZI6_ARUDO</name>
<organism evidence="1">
    <name type="scientific">Arundo donax</name>
    <name type="common">Giant reed</name>
    <name type="synonym">Donax arundinaceus</name>
    <dbReference type="NCBI Taxonomy" id="35708"/>
    <lineage>
        <taxon>Eukaryota</taxon>
        <taxon>Viridiplantae</taxon>
        <taxon>Streptophyta</taxon>
        <taxon>Embryophyta</taxon>
        <taxon>Tracheophyta</taxon>
        <taxon>Spermatophyta</taxon>
        <taxon>Magnoliopsida</taxon>
        <taxon>Liliopsida</taxon>
        <taxon>Poales</taxon>
        <taxon>Poaceae</taxon>
        <taxon>PACMAD clade</taxon>
        <taxon>Arundinoideae</taxon>
        <taxon>Arundineae</taxon>
        <taxon>Arundo</taxon>
    </lineage>
</organism>
<reference evidence="1" key="2">
    <citation type="journal article" date="2015" name="Data Brief">
        <title>Shoot transcriptome of the giant reed, Arundo donax.</title>
        <authorList>
            <person name="Barrero R.A."/>
            <person name="Guerrero F.D."/>
            <person name="Moolhuijzen P."/>
            <person name="Goolsby J.A."/>
            <person name="Tidwell J."/>
            <person name="Bellgard S.E."/>
            <person name="Bellgard M.I."/>
        </authorList>
    </citation>
    <scope>NUCLEOTIDE SEQUENCE</scope>
    <source>
        <tissue evidence="1">Shoot tissue taken approximately 20 cm above the soil surface</tissue>
    </source>
</reference>